<sequence>MPDSHLDLFTGRAEGADQSFVFPVGACLLASPNTTRPVRCTDPHQAVAVGNAHLPDTPGGEPPSHEDFLRLVEARCRELARAYIGPSFQESRTFHLNSLLIDPASWRAGSHTVTCMVEYYTASGQPRSVSGDQLRRDPGIPA</sequence>
<dbReference type="EMBL" id="FZMO01000006">
    <property type="protein sequence ID" value="SNQ45572.1"/>
    <property type="molecule type" value="Genomic_DNA"/>
</dbReference>
<dbReference type="Proteomes" id="UP000234331">
    <property type="component" value="Unassembled WGS sequence"/>
</dbReference>
<organism evidence="2 3">
    <name type="scientific">Frankia canadensis</name>
    <dbReference type="NCBI Taxonomy" id="1836972"/>
    <lineage>
        <taxon>Bacteria</taxon>
        <taxon>Bacillati</taxon>
        <taxon>Actinomycetota</taxon>
        <taxon>Actinomycetes</taxon>
        <taxon>Frankiales</taxon>
        <taxon>Frankiaceae</taxon>
        <taxon>Frankia</taxon>
    </lineage>
</organism>
<reference evidence="2 3" key="1">
    <citation type="submission" date="2017-06" db="EMBL/GenBank/DDBJ databases">
        <authorList>
            <person name="Kim H.J."/>
            <person name="Triplett B.A."/>
        </authorList>
    </citation>
    <scope>NUCLEOTIDE SEQUENCE [LARGE SCALE GENOMIC DNA]</scope>
    <source>
        <strain evidence="2">FRACA_ARgP5</strain>
    </source>
</reference>
<keyword evidence="3" id="KW-1185">Reference proteome</keyword>
<dbReference type="InterPro" id="IPR026004">
    <property type="entry name" value="Septum_form"/>
</dbReference>
<name>A0A2I2KIS4_9ACTN</name>
<proteinExistence type="predicted"/>
<protein>
    <recommendedName>
        <fullName evidence="1">Septum formation-related domain-containing protein</fullName>
    </recommendedName>
</protein>
<evidence type="ECO:0000313" key="3">
    <source>
        <dbReference type="Proteomes" id="UP000234331"/>
    </source>
</evidence>
<dbReference type="Pfam" id="PF13845">
    <property type="entry name" value="Septum_form"/>
    <property type="match status" value="1"/>
</dbReference>
<feature type="domain" description="Septum formation-related" evidence="1">
    <location>
        <begin position="7"/>
        <end position="115"/>
    </location>
</feature>
<evidence type="ECO:0000259" key="1">
    <source>
        <dbReference type="Pfam" id="PF13845"/>
    </source>
</evidence>
<accession>A0A2I2KIS4</accession>
<evidence type="ECO:0000313" key="2">
    <source>
        <dbReference type="EMBL" id="SNQ45572.1"/>
    </source>
</evidence>
<gene>
    <name evidence="2" type="ORF">FRACA_1030006</name>
</gene>
<dbReference type="AlphaFoldDB" id="A0A2I2KIS4"/>